<evidence type="ECO:0000313" key="20">
    <source>
        <dbReference type="EMBL" id="XBH24148.1"/>
    </source>
</evidence>
<evidence type="ECO:0000256" key="2">
    <source>
        <dbReference type="ARBA" id="ARBA00022518"/>
    </source>
</evidence>
<keyword evidence="10 18" id="KW-0805">Transcription regulation</keyword>
<comment type="caution">
    <text evidence="18">Lacks conserved residue(s) required for the propagation of feature annotation.</text>
</comment>
<evidence type="ECO:0000256" key="12">
    <source>
        <dbReference type="ARBA" id="ARBA00023159"/>
    </source>
</evidence>
<evidence type="ECO:0000256" key="3">
    <source>
        <dbReference type="ARBA" id="ARBA00022562"/>
    </source>
</evidence>
<keyword evidence="12 18" id="KW-0010">Activator</keyword>
<keyword evidence="13 18" id="KW-0804">Transcription</keyword>
<evidence type="ECO:0000256" key="8">
    <source>
        <dbReference type="ARBA" id="ARBA00022830"/>
    </source>
</evidence>
<protein>
    <recommendedName>
        <fullName evidence="18 19">Protein E7</fullName>
    </recommendedName>
</protein>
<keyword evidence="9 18" id="KW-0862">Zinc</keyword>
<keyword evidence="11 18" id="KW-0238">DNA-binding</keyword>
<reference evidence="20" key="1">
    <citation type="journal article" date="2024" name="Microbiome">
        <title>Substantial viral diversity in bats and rodents from East Africa: insights into evolution, recombination, and cocirculation.</title>
        <authorList>
            <person name="Wang D."/>
            <person name="Yang X."/>
            <person name="Ren Z."/>
            <person name="Hu B."/>
            <person name="Zhao H."/>
            <person name="Yang K."/>
            <person name="Shi P."/>
            <person name="Zhang Z."/>
            <person name="Feng Q."/>
            <person name="Nawenja C.V."/>
            <person name="Obanda V."/>
            <person name="Robert K."/>
            <person name="Nalikka B."/>
            <person name="Waruhiu C.N."/>
            <person name="Ochola G.O."/>
            <person name="Onyuok S.O."/>
            <person name="Ochieng H."/>
            <person name="Li B."/>
            <person name="Zhu Y."/>
            <person name="Si H."/>
            <person name="Yin J."/>
            <person name="Kristiansen K."/>
            <person name="Jin X."/>
            <person name="Xu X."/>
            <person name="Xiao M."/>
            <person name="Agwanda B."/>
            <person name="Ommeh S."/>
            <person name="Li J."/>
            <person name="Shi Z.L."/>
        </authorList>
    </citation>
    <scope>NUCLEOTIDE SEQUENCE</scope>
    <source>
        <strain evidence="20">13A/Kenya/BFS128/2015</strain>
    </source>
</reference>
<organism evidence="20">
    <name type="scientific">Miniopterus bat papillomavirus</name>
    <dbReference type="NCBI Taxonomy" id="3141888"/>
    <lineage>
        <taxon>Viruses</taxon>
        <taxon>Monodnaviria</taxon>
        <taxon>Shotokuvirae</taxon>
        <taxon>Cossaviricota</taxon>
        <taxon>Papovaviricetes</taxon>
        <taxon>Zurhausenvirales</taxon>
        <taxon>Papillomaviridae</taxon>
    </lineage>
</organism>
<keyword evidence="8 18" id="KW-1114">Inhibition of host interferon signaling pathway by virus</keyword>
<reference evidence="20" key="2">
    <citation type="submission" date="2024-02" db="EMBL/GenBank/DDBJ databases">
        <authorList>
            <person name="Hu B."/>
        </authorList>
    </citation>
    <scope>NUCLEOTIDE SEQUENCE</scope>
    <source>
        <strain evidence="20">13A/Kenya/BFS128/2015</strain>
    </source>
</reference>
<feature type="short sequence motif" description="LXCXE motif; interaction with host RB1 and TMEM173/STING" evidence="18">
    <location>
        <begin position="24"/>
        <end position="28"/>
    </location>
</feature>
<evidence type="ECO:0000256" key="14">
    <source>
        <dbReference type="ARBA" id="ARBA00023200"/>
    </source>
</evidence>
<comment type="domain">
    <text evidence="18">The E7 terminal domain is an intrinsically disordered domain, whose flexibility and conformational transitions confer target adaptability to the oncoprotein. It allows adaptation to a variety of protein targets and exposes the PEST degradation sequence that regulates its turnover in the cell.</text>
</comment>
<evidence type="ECO:0000256" key="1">
    <source>
        <dbReference type="ARBA" id="ARBA00022504"/>
    </source>
</evidence>
<dbReference type="GO" id="GO:0052170">
    <property type="term" value="P:symbiont-mediated suppression of host innate immune response"/>
    <property type="evidence" value="ECO:0007669"/>
    <property type="project" value="UniProtKB-KW"/>
</dbReference>
<feature type="short sequence motif" description="Nuclear export signal" evidence="18">
    <location>
        <begin position="77"/>
        <end position="85"/>
    </location>
</feature>
<evidence type="ECO:0000256" key="10">
    <source>
        <dbReference type="ARBA" id="ARBA00023015"/>
    </source>
</evidence>
<evidence type="ECO:0000256" key="9">
    <source>
        <dbReference type="ARBA" id="ARBA00022833"/>
    </source>
</evidence>
<keyword evidence="15" id="KW-0922">Interferon antiviral system evasion</keyword>
<comment type="function">
    <text evidence="18">Plays a role in viral genome replication by driving entry of quiescent cells into the cell cycle. Stimulation of progression from G1 to S phase allows the virus to efficiently use the cellular DNA replicating machinery to achieve viral genome replication. E7 protein has both transforming and trans-activating activities. Induces the disassembly of the E2F1 transcription factor from RB1, with subsequent transcriptional activation of E2F1-regulated S-phase genes. Interferes with host histone deacetylation mediated by HDAC1 and HDAC2, leading to transcription activation. Plays also a role in the inhibition of both antiviral and antiproliferative functions of host interferon alpha. Interaction with host TMEM173/STING impairs the ability of TMEM173/STING to sense cytosolic DNA and promote the production of type I interferon (IFN-alpha and IFN-beta).</text>
</comment>
<evidence type="ECO:0000256" key="17">
    <source>
        <dbReference type="ARBA" id="ARBA00023309"/>
    </source>
</evidence>
<accession>A0AAU7E2I0</accession>
<dbReference type="GO" id="GO:0030430">
    <property type="term" value="C:host cell cytoplasm"/>
    <property type="evidence" value="ECO:0007669"/>
    <property type="project" value="UniProtKB-SubCell"/>
</dbReference>
<evidence type="ECO:0000256" key="18">
    <source>
        <dbReference type="HAMAP-Rule" id="MF_04004"/>
    </source>
</evidence>
<evidence type="ECO:0000256" key="19">
    <source>
        <dbReference type="PIRNR" id="PIRNR003407"/>
    </source>
</evidence>
<keyword evidence="7 18" id="KW-0863">Zinc-finger</keyword>
<dbReference type="Pfam" id="PF00527">
    <property type="entry name" value="E7"/>
    <property type="match status" value="1"/>
</dbReference>
<keyword evidence="16 18" id="KW-0899">Viral immunoevasion</keyword>
<name>A0AAU7E2I0_9PAPI</name>
<keyword evidence="6 18" id="KW-0479">Metal-binding</keyword>
<keyword evidence="17 18" id="KW-1078">G1/S host cell cycle checkpoint dysregulation by virus</keyword>
<dbReference type="SUPFAM" id="SSF161234">
    <property type="entry name" value="E7 C-terminal domain-like"/>
    <property type="match status" value="1"/>
</dbReference>
<comment type="subunit">
    <text evidence="18">Homodimer. Homooligomer. Interacts with host RB1; this interaction induces dissociation of RB1-E2F1 complex thereby disrupting RB1 activity. Interacts with host EP300; this interaction represses EP300 transcriptional activity. Interacts with protein E2; this interaction inhibits E7 oncogenic activity. Interacts with host TMEM173/STING; this interaction impairs the ability of TMEM173/STING to sense cytosolic DNA and promote the production of type I interferon (IFN-alpha and IFN-beta).</text>
</comment>
<dbReference type="GO" id="GO:0039502">
    <property type="term" value="P:symbiont-mediated suppression of host type I interferon-mediated signaling pathway"/>
    <property type="evidence" value="ECO:0007669"/>
    <property type="project" value="UniProtKB-UniRule"/>
</dbReference>
<dbReference type="GO" id="GO:0039645">
    <property type="term" value="P:symbiont-mediated perturbation of host cell cycle G1/S transition checkpoint"/>
    <property type="evidence" value="ECO:0007669"/>
    <property type="project" value="UniProtKB-UniRule"/>
</dbReference>
<dbReference type="GO" id="GO:0042025">
    <property type="term" value="C:host cell nucleus"/>
    <property type="evidence" value="ECO:0007669"/>
    <property type="project" value="UniProtKB-SubCell"/>
</dbReference>
<dbReference type="GO" id="GO:0008270">
    <property type="term" value="F:zinc ion binding"/>
    <property type="evidence" value="ECO:0007669"/>
    <property type="project" value="UniProtKB-KW"/>
</dbReference>
<evidence type="ECO:0000256" key="7">
    <source>
        <dbReference type="ARBA" id="ARBA00022771"/>
    </source>
</evidence>
<evidence type="ECO:0000256" key="16">
    <source>
        <dbReference type="ARBA" id="ARBA00023280"/>
    </source>
</evidence>
<dbReference type="GO" id="GO:0019904">
    <property type="term" value="F:protein domain specific binding"/>
    <property type="evidence" value="ECO:0007669"/>
    <property type="project" value="UniProtKB-UniRule"/>
</dbReference>
<comment type="function">
    <text evidence="19">E7 protein has both transforming and trans-activating activities.</text>
</comment>
<evidence type="ECO:0000256" key="5">
    <source>
        <dbReference type="ARBA" id="ARBA00022632"/>
    </source>
</evidence>
<dbReference type="Gene3D" id="3.30.160.330">
    <property type="match status" value="1"/>
</dbReference>
<evidence type="ECO:0000256" key="6">
    <source>
        <dbReference type="ARBA" id="ARBA00022723"/>
    </source>
</evidence>
<keyword evidence="4 18" id="KW-0945">Host-virus interaction</keyword>
<keyword evidence="14 18" id="KW-1035">Host cytoplasm</keyword>
<keyword evidence="1 18" id="KW-1121">Modulation of host cell cycle by virus</keyword>
<evidence type="ECO:0000256" key="13">
    <source>
        <dbReference type="ARBA" id="ARBA00023163"/>
    </source>
</evidence>
<comment type="subcellular location">
    <subcellularLocation>
        <location evidence="18">Host cytoplasm</location>
    </subcellularLocation>
    <subcellularLocation>
        <location evidence="18">Host nucleus</location>
    </subcellularLocation>
    <text evidence="18">Predominantly found in the host nucleus.</text>
</comment>
<keyword evidence="5 18" id="KW-1090">Inhibition of host innate immune response by virus</keyword>
<dbReference type="InterPro" id="IPR000148">
    <property type="entry name" value="Papilloma_E7"/>
</dbReference>
<comment type="PTM">
    <text evidence="18">Highly phosphorylated.</text>
</comment>
<sequence length="112" mass="12465">MRGERPTIPDIVLSLGVEPCVLDLQCYEQFEEDEEEQQVHQVPTEDEVACDTFSVESVCGHCAFGVLFVVQASQAGIRRLQSLLVEGELRFVCFACARENVFQAGPSDGQRQ</sequence>
<gene>
    <name evidence="18" type="primary">E7</name>
</gene>
<dbReference type="GO" id="GO:0003700">
    <property type="term" value="F:DNA-binding transcription factor activity"/>
    <property type="evidence" value="ECO:0007669"/>
    <property type="project" value="UniProtKB-UniRule"/>
</dbReference>
<evidence type="ECO:0000256" key="15">
    <source>
        <dbReference type="ARBA" id="ARBA00023258"/>
    </source>
</evidence>
<evidence type="ECO:0000256" key="11">
    <source>
        <dbReference type="ARBA" id="ARBA00023125"/>
    </source>
</evidence>
<dbReference type="HAMAP" id="MF_04004">
    <property type="entry name" value="PPV_E7"/>
    <property type="match status" value="1"/>
</dbReference>
<dbReference type="GO" id="GO:0003677">
    <property type="term" value="F:DNA binding"/>
    <property type="evidence" value="ECO:0007669"/>
    <property type="project" value="UniProtKB-UniRule"/>
</dbReference>
<keyword evidence="2 18" id="KW-0244">Early protein</keyword>
<comment type="similarity">
    <text evidence="18 19">Belongs to the papillomaviridae E7 protein family.</text>
</comment>
<proteinExistence type="inferred from homology"/>
<dbReference type="EMBL" id="PP711998">
    <property type="protein sequence ID" value="XBH24148.1"/>
    <property type="molecule type" value="Genomic_DNA"/>
</dbReference>
<evidence type="ECO:0000256" key="4">
    <source>
        <dbReference type="ARBA" id="ARBA00022581"/>
    </source>
</evidence>
<dbReference type="GO" id="GO:0006351">
    <property type="term" value="P:DNA-templated transcription"/>
    <property type="evidence" value="ECO:0007669"/>
    <property type="project" value="UniProtKB-UniRule"/>
</dbReference>
<dbReference type="PIRSF" id="PIRSF003407">
    <property type="entry name" value="Papvi_E7"/>
    <property type="match status" value="1"/>
</dbReference>
<keyword evidence="3 18" id="KW-1048">Host nucleus</keyword>